<dbReference type="AlphaFoldDB" id="A0A2T3AL33"/>
<dbReference type="InParanoid" id="A0A2T3AL33"/>
<feature type="compositionally biased region" description="Basic and acidic residues" evidence="1">
    <location>
        <begin position="141"/>
        <end position="156"/>
    </location>
</feature>
<evidence type="ECO:0000256" key="1">
    <source>
        <dbReference type="SAM" id="MobiDB-lite"/>
    </source>
</evidence>
<proteinExistence type="predicted"/>
<sequence length="411" mass="45168">MAYFGRIILLPVCDPSCDSPTPAPPTHTSTLRRLHHEGDDWSPQPKMPHKHTRRDKDDSTYDLPPTQIARPLPVVAPGLTRQTHGKGGKKNNHGHGGNNNNKNKGAAAQQNAQQDLGVSKKRKRGADTKDDAPRAFKRLMALKDGRKVRDGLDDGSRPANNKKKRKAAAAGAEEDEVKAASEAAAIVAAAKKKNIPTIQPGERMSEFAARVDAALPVMGLVKKSTKGKDPLGLKVHRTLKEKKMHKLYDEWRREEAAIQEQRREELEDAEEREMEEEGAAGGSVKWRVDMESEAATGGKKGKKKGGKRGKGAKSVWEVDDGDDADPWEALKKKRGEAKIGLHDVVKAPPVFKTIPKQVFKVGGATVDVGTIPKSAGSLKRREELQTVREEVIASYRKMMEGKRARVESQDE</sequence>
<feature type="compositionally biased region" description="Acidic residues" evidence="1">
    <location>
        <begin position="266"/>
        <end position="278"/>
    </location>
</feature>
<protein>
    <recommendedName>
        <fullName evidence="4">Urease accessory protein UreD</fullName>
    </recommendedName>
</protein>
<organism evidence="2 3">
    <name type="scientific">Coniella lustricola</name>
    <dbReference type="NCBI Taxonomy" id="2025994"/>
    <lineage>
        <taxon>Eukaryota</taxon>
        <taxon>Fungi</taxon>
        <taxon>Dikarya</taxon>
        <taxon>Ascomycota</taxon>
        <taxon>Pezizomycotina</taxon>
        <taxon>Sordariomycetes</taxon>
        <taxon>Sordariomycetidae</taxon>
        <taxon>Diaporthales</taxon>
        <taxon>Schizoparmaceae</taxon>
        <taxon>Coniella</taxon>
    </lineage>
</organism>
<dbReference type="PANTHER" id="PTHR40644">
    <property type="entry name" value="UPF0653 PROTEIN C607.02C"/>
    <property type="match status" value="1"/>
</dbReference>
<dbReference type="OrthoDB" id="5876637at2759"/>
<dbReference type="EMBL" id="KZ678377">
    <property type="protein sequence ID" value="PSS02406.1"/>
    <property type="molecule type" value="Genomic_DNA"/>
</dbReference>
<feature type="compositionally biased region" description="Basic and acidic residues" evidence="1">
    <location>
        <begin position="125"/>
        <end position="134"/>
    </location>
</feature>
<dbReference type="Proteomes" id="UP000241462">
    <property type="component" value="Unassembled WGS sequence"/>
</dbReference>
<feature type="compositionally biased region" description="Low complexity" evidence="1">
    <location>
        <begin position="98"/>
        <end position="114"/>
    </location>
</feature>
<keyword evidence="3" id="KW-1185">Reference proteome</keyword>
<dbReference type="PANTHER" id="PTHR40644:SF1">
    <property type="entry name" value="UPF0653 PROTEIN C607.02C"/>
    <property type="match status" value="1"/>
</dbReference>
<evidence type="ECO:0000313" key="2">
    <source>
        <dbReference type="EMBL" id="PSS02406.1"/>
    </source>
</evidence>
<name>A0A2T3AL33_9PEZI</name>
<feature type="compositionally biased region" description="Basic residues" evidence="1">
    <location>
        <begin position="299"/>
        <end position="311"/>
    </location>
</feature>
<evidence type="ECO:0000313" key="3">
    <source>
        <dbReference type="Proteomes" id="UP000241462"/>
    </source>
</evidence>
<accession>A0A2T3AL33</accession>
<evidence type="ECO:0008006" key="4">
    <source>
        <dbReference type="Google" id="ProtNLM"/>
    </source>
</evidence>
<feature type="region of interest" description="Disordered" evidence="1">
    <location>
        <begin position="262"/>
        <end position="324"/>
    </location>
</feature>
<gene>
    <name evidence="2" type="ORF">BD289DRAFT_471003</name>
</gene>
<feature type="region of interest" description="Disordered" evidence="1">
    <location>
        <begin position="36"/>
        <end position="176"/>
    </location>
</feature>
<reference evidence="2 3" key="1">
    <citation type="journal article" date="2018" name="Mycol. Prog.">
        <title>Coniella lustricola, a new species from submerged detritus.</title>
        <authorList>
            <person name="Raudabaugh D.B."/>
            <person name="Iturriaga T."/>
            <person name="Carver A."/>
            <person name="Mondo S."/>
            <person name="Pangilinan J."/>
            <person name="Lipzen A."/>
            <person name="He G."/>
            <person name="Amirebrahimi M."/>
            <person name="Grigoriev I.V."/>
            <person name="Miller A.N."/>
        </authorList>
    </citation>
    <scope>NUCLEOTIDE SEQUENCE [LARGE SCALE GENOMIC DNA]</scope>
    <source>
        <strain evidence="2 3">B22-T-1</strain>
    </source>
</reference>
<feature type="compositionally biased region" description="Basic residues" evidence="1">
    <location>
        <begin position="83"/>
        <end position="93"/>
    </location>
</feature>